<reference evidence="3" key="1">
    <citation type="submission" date="2021-11" db="EMBL/GenBank/DDBJ databases">
        <title>Cultivation dependent microbiological survey of springs from the worlds oldest radium mine currently devoted to the extraction of radon-saturated water.</title>
        <authorList>
            <person name="Kapinusova G."/>
            <person name="Smrhova T."/>
            <person name="Strejcek M."/>
            <person name="Suman J."/>
            <person name="Jani K."/>
            <person name="Pajer P."/>
            <person name="Uhlik O."/>
        </authorList>
    </citation>
    <scope>NUCLEOTIDE SEQUENCE [LARGE SCALE GENOMIC DNA]</scope>
    <source>
        <strain evidence="3">J379</strain>
    </source>
</reference>
<dbReference type="InterPro" id="IPR009000">
    <property type="entry name" value="Transl_B-barrel_sf"/>
</dbReference>
<organism evidence="2 3">
    <name type="scientific">Svornostia abyssi</name>
    <dbReference type="NCBI Taxonomy" id="2898438"/>
    <lineage>
        <taxon>Bacteria</taxon>
        <taxon>Bacillati</taxon>
        <taxon>Actinomycetota</taxon>
        <taxon>Thermoleophilia</taxon>
        <taxon>Solirubrobacterales</taxon>
        <taxon>Baekduiaceae</taxon>
        <taxon>Svornostia</taxon>
    </lineage>
</organism>
<dbReference type="Proteomes" id="UP001058860">
    <property type="component" value="Chromosome"/>
</dbReference>
<feature type="region of interest" description="Disordered" evidence="1">
    <location>
        <begin position="48"/>
        <end position="76"/>
    </location>
</feature>
<sequence length="76" mass="8099">MKTTNARTGKGFTMAHAFEAFGQDRAVVDEAYPGDVIGIVNAGDLRVGGHAPRGRAGHVPADPRPRARALRHRAQP</sequence>
<proteinExistence type="predicted"/>
<feature type="compositionally biased region" description="Basic residues" evidence="1">
    <location>
        <begin position="66"/>
        <end position="76"/>
    </location>
</feature>
<evidence type="ECO:0000256" key="1">
    <source>
        <dbReference type="SAM" id="MobiDB-lite"/>
    </source>
</evidence>
<protein>
    <submittedName>
        <fullName evidence="2">Uncharacterized protein</fullName>
    </submittedName>
</protein>
<evidence type="ECO:0000313" key="3">
    <source>
        <dbReference type="Proteomes" id="UP001058860"/>
    </source>
</evidence>
<dbReference type="SUPFAM" id="SSF50447">
    <property type="entry name" value="Translation proteins"/>
    <property type="match status" value="1"/>
</dbReference>
<dbReference type="EMBL" id="CP088295">
    <property type="protein sequence ID" value="UUY06405.1"/>
    <property type="molecule type" value="Genomic_DNA"/>
</dbReference>
<dbReference type="InterPro" id="IPR027417">
    <property type="entry name" value="P-loop_NTPase"/>
</dbReference>
<name>A0ABY5PPN1_9ACTN</name>
<gene>
    <name evidence="2" type="ORF">LRS13_10250</name>
</gene>
<dbReference type="Gene3D" id="3.40.50.300">
    <property type="entry name" value="P-loop containing nucleotide triphosphate hydrolases"/>
    <property type="match status" value="1"/>
</dbReference>
<accession>A0ABY5PPN1</accession>
<evidence type="ECO:0000313" key="2">
    <source>
        <dbReference type="EMBL" id="UUY06405.1"/>
    </source>
</evidence>
<keyword evidence="3" id="KW-1185">Reference proteome</keyword>